<dbReference type="STRING" id="1114972.FD35_GL000893"/>
<dbReference type="eggNOG" id="COG0300">
    <property type="taxonomic scope" value="Bacteria"/>
</dbReference>
<dbReference type="PRINTS" id="PR00081">
    <property type="entry name" value="GDHRDH"/>
</dbReference>
<keyword evidence="2" id="KW-0560">Oxidoreductase</keyword>
<dbReference type="InterPro" id="IPR036291">
    <property type="entry name" value="NAD(P)-bd_dom_sf"/>
</dbReference>
<dbReference type="Gene3D" id="3.40.50.720">
    <property type="entry name" value="NAD(P)-binding Rossmann-like Domain"/>
    <property type="match status" value="1"/>
</dbReference>
<evidence type="ECO:0000256" key="3">
    <source>
        <dbReference type="RuleBase" id="RU000363"/>
    </source>
</evidence>
<dbReference type="GO" id="GO:0016491">
    <property type="term" value="F:oxidoreductase activity"/>
    <property type="evidence" value="ECO:0007669"/>
    <property type="project" value="UniProtKB-KW"/>
</dbReference>
<proteinExistence type="inferred from homology"/>
<dbReference type="PATRIC" id="fig|1114972.6.peg.902"/>
<comment type="caution">
    <text evidence="4">The sequence shown here is derived from an EMBL/GenBank/DDBJ whole genome shotgun (WGS) entry which is preliminary data.</text>
</comment>
<dbReference type="NCBIfam" id="NF004826">
    <property type="entry name" value="PRK06182.1"/>
    <property type="match status" value="1"/>
</dbReference>
<dbReference type="InterPro" id="IPR002347">
    <property type="entry name" value="SDR_fam"/>
</dbReference>
<evidence type="ECO:0000256" key="2">
    <source>
        <dbReference type="ARBA" id="ARBA00023002"/>
    </source>
</evidence>
<name>A0A0R1RAX8_9LACO</name>
<dbReference type="RefSeq" id="WP_017260441.1">
    <property type="nucleotide sequence ID" value="NZ_AUAW01000015.1"/>
</dbReference>
<dbReference type="InterPro" id="IPR051911">
    <property type="entry name" value="SDR_oxidoreductase"/>
</dbReference>
<sequence>MTKPVAIITGASSGMGESAAKQFFDAGYTVYAGARRIEKMAHLSKLGIHTLRLDVTDPQSNQAFVDQVLKDAGRIDILINNAGYGSFGALEDVSPEEAKQQFDVNVFGAMNLTQLVLPTMRAQHSGRIINNSSIVGQIYAPLGGWYFASKHAFEALSDSLRLEVKQFGIEVVITEPGGTNTNWLKISADHLIAATPANSAYRKMVDAFTSATPTGLETADQIGALMLKVAQTKHPKTRYQATMRDKWMVIAARKLSYRMFDRMVSGGL</sequence>
<evidence type="ECO:0000256" key="1">
    <source>
        <dbReference type="ARBA" id="ARBA00006484"/>
    </source>
</evidence>
<comment type="similarity">
    <text evidence="1 3">Belongs to the short-chain dehydrogenases/reductases (SDR) family.</text>
</comment>
<accession>A0A0R1RAX8</accession>
<dbReference type="CDD" id="cd05374">
    <property type="entry name" value="17beta-HSD-like_SDR_c"/>
    <property type="match status" value="1"/>
</dbReference>
<dbReference type="AlphaFoldDB" id="A0A0R1RAX8"/>
<gene>
    <name evidence="4" type="ORF">FD35_GL000893</name>
</gene>
<evidence type="ECO:0000313" key="4">
    <source>
        <dbReference type="EMBL" id="KRL53785.1"/>
    </source>
</evidence>
<dbReference type="Pfam" id="PF00106">
    <property type="entry name" value="adh_short"/>
    <property type="match status" value="1"/>
</dbReference>
<dbReference type="PANTHER" id="PTHR43976">
    <property type="entry name" value="SHORT CHAIN DEHYDROGENASE"/>
    <property type="match status" value="1"/>
</dbReference>
<dbReference type="OrthoDB" id="9775296at2"/>
<dbReference type="PRINTS" id="PR00080">
    <property type="entry name" value="SDRFAMILY"/>
</dbReference>
<dbReference type="PANTHER" id="PTHR43976:SF16">
    <property type="entry name" value="SHORT-CHAIN DEHYDROGENASE_REDUCTASE FAMILY PROTEIN"/>
    <property type="match status" value="1"/>
</dbReference>
<dbReference type="Proteomes" id="UP000051999">
    <property type="component" value="Unassembled WGS sequence"/>
</dbReference>
<dbReference type="EMBL" id="AZFF01000015">
    <property type="protein sequence ID" value="KRL53785.1"/>
    <property type="molecule type" value="Genomic_DNA"/>
</dbReference>
<reference evidence="4 5" key="1">
    <citation type="journal article" date="2015" name="Genome Announc.">
        <title>Expanding the biotechnology potential of lactobacilli through comparative genomics of 213 strains and associated genera.</title>
        <authorList>
            <person name="Sun Z."/>
            <person name="Harris H.M."/>
            <person name="McCann A."/>
            <person name="Guo C."/>
            <person name="Argimon S."/>
            <person name="Zhang W."/>
            <person name="Yang X."/>
            <person name="Jeffery I.B."/>
            <person name="Cooney J.C."/>
            <person name="Kagawa T.F."/>
            <person name="Liu W."/>
            <person name="Song Y."/>
            <person name="Salvetti E."/>
            <person name="Wrobel A."/>
            <person name="Rasinkangas P."/>
            <person name="Parkhill J."/>
            <person name="Rea M.C."/>
            <person name="O'Sullivan O."/>
            <person name="Ritari J."/>
            <person name="Douillard F.P."/>
            <person name="Paul Ross R."/>
            <person name="Yang R."/>
            <person name="Briner A.E."/>
            <person name="Felis G.E."/>
            <person name="de Vos W.M."/>
            <person name="Barrangou R."/>
            <person name="Klaenhammer T.R."/>
            <person name="Caufield P.W."/>
            <person name="Cui Y."/>
            <person name="Zhang H."/>
            <person name="O'Toole P.W."/>
        </authorList>
    </citation>
    <scope>NUCLEOTIDE SEQUENCE [LARGE SCALE GENOMIC DNA]</scope>
    <source>
        <strain evidence="4 5">DSM 15814</strain>
    </source>
</reference>
<evidence type="ECO:0000313" key="5">
    <source>
        <dbReference type="Proteomes" id="UP000051999"/>
    </source>
</evidence>
<protein>
    <submittedName>
        <fullName evidence="4">Short chain dehydrogenase</fullName>
    </submittedName>
</protein>
<organism evidence="4 5">
    <name type="scientific">Furfurilactobacillus rossiae DSM 15814</name>
    <dbReference type="NCBI Taxonomy" id="1114972"/>
    <lineage>
        <taxon>Bacteria</taxon>
        <taxon>Bacillati</taxon>
        <taxon>Bacillota</taxon>
        <taxon>Bacilli</taxon>
        <taxon>Lactobacillales</taxon>
        <taxon>Lactobacillaceae</taxon>
        <taxon>Furfurilactobacillus</taxon>
    </lineage>
</organism>
<dbReference type="SUPFAM" id="SSF51735">
    <property type="entry name" value="NAD(P)-binding Rossmann-fold domains"/>
    <property type="match status" value="1"/>
</dbReference>
<keyword evidence="5" id="KW-1185">Reference proteome</keyword>